<dbReference type="Proteomes" id="UP000789831">
    <property type="component" value="Unassembled WGS sequence"/>
</dbReference>
<name>A0A9N9GCB8_9GLOM</name>
<feature type="transmembrane region" description="Helical" evidence="1">
    <location>
        <begin position="64"/>
        <end position="89"/>
    </location>
</feature>
<gene>
    <name evidence="2" type="ORF">AGERDE_LOCUS8662</name>
</gene>
<proteinExistence type="predicted"/>
<comment type="caution">
    <text evidence="2">The sequence shown here is derived from an EMBL/GenBank/DDBJ whole genome shotgun (WGS) entry which is preliminary data.</text>
</comment>
<dbReference type="EMBL" id="CAJVPL010001907">
    <property type="protein sequence ID" value="CAG8592145.1"/>
    <property type="molecule type" value="Genomic_DNA"/>
</dbReference>
<keyword evidence="1" id="KW-0812">Transmembrane</keyword>
<keyword evidence="1" id="KW-0472">Membrane</keyword>
<sequence length="115" mass="12175">MNNSSTDDIPLDVLYGERTDQTSKSIKKKHATDDVSCAACSAIIISSLSLGAAIYGIINSDNDLSRLLSVVTTVLLSCVLIISILRVLFPSSNEEEIELGDGAVETVGDIVNSVM</sequence>
<protein>
    <submittedName>
        <fullName evidence="2">10340_t:CDS:1</fullName>
    </submittedName>
</protein>
<dbReference type="AlphaFoldDB" id="A0A9N9GCB8"/>
<feature type="transmembrane region" description="Helical" evidence="1">
    <location>
        <begin position="35"/>
        <end position="58"/>
    </location>
</feature>
<reference evidence="2" key="1">
    <citation type="submission" date="2021-06" db="EMBL/GenBank/DDBJ databases">
        <authorList>
            <person name="Kallberg Y."/>
            <person name="Tangrot J."/>
            <person name="Rosling A."/>
        </authorList>
    </citation>
    <scope>NUCLEOTIDE SEQUENCE</scope>
    <source>
        <strain evidence="2">MT106</strain>
    </source>
</reference>
<organism evidence="2 3">
    <name type="scientific">Ambispora gerdemannii</name>
    <dbReference type="NCBI Taxonomy" id="144530"/>
    <lineage>
        <taxon>Eukaryota</taxon>
        <taxon>Fungi</taxon>
        <taxon>Fungi incertae sedis</taxon>
        <taxon>Mucoromycota</taxon>
        <taxon>Glomeromycotina</taxon>
        <taxon>Glomeromycetes</taxon>
        <taxon>Archaeosporales</taxon>
        <taxon>Ambisporaceae</taxon>
        <taxon>Ambispora</taxon>
    </lineage>
</organism>
<evidence type="ECO:0000313" key="3">
    <source>
        <dbReference type="Proteomes" id="UP000789831"/>
    </source>
</evidence>
<keyword evidence="3" id="KW-1185">Reference proteome</keyword>
<evidence type="ECO:0000256" key="1">
    <source>
        <dbReference type="SAM" id="Phobius"/>
    </source>
</evidence>
<accession>A0A9N9GCB8</accession>
<evidence type="ECO:0000313" key="2">
    <source>
        <dbReference type="EMBL" id="CAG8592145.1"/>
    </source>
</evidence>
<keyword evidence="1" id="KW-1133">Transmembrane helix</keyword>